<organism evidence="2 3">
    <name type="scientific">Mytilus coruscus</name>
    <name type="common">Sea mussel</name>
    <dbReference type="NCBI Taxonomy" id="42192"/>
    <lineage>
        <taxon>Eukaryota</taxon>
        <taxon>Metazoa</taxon>
        <taxon>Spiralia</taxon>
        <taxon>Lophotrochozoa</taxon>
        <taxon>Mollusca</taxon>
        <taxon>Bivalvia</taxon>
        <taxon>Autobranchia</taxon>
        <taxon>Pteriomorphia</taxon>
        <taxon>Mytilida</taxon>
        <taxon>Mytiloidea</taxon>
        <taxon>Mytilidae</taxon>
        <taxon>Mytilinae</taxon>
        <taxon>Mytilus</taxon>
    </lineage>
</organism>
<name>A0A6J8C823_MYTCO</name>
<feature type="compositionally biased region" description="Polar residues" evidence="1">
    <location>
        <begin position="163"/>
        <end position="174"/>
    </location>
</feature>
<feature type="compositionally biased region" description="Basic residues" evidence="1">
    <location>
        <begin position="106"/>
        <end position="158"/>
    </location>
</feature>
<reference evidence="2 3" key="1">
    <citation type="submission" date="2020-06" db="EMBL/GenBank/DDBJ databases">
        <authorList>
            <person name="Li R."/>
            <person name="Bekaert M."/>
        </authorList>
    </citation>
    <scope>NUCLEOTIDE SEQUENCE [LARGE SCALE GENOMIC DNA]</scope>
    <source>
        <strain evidence="3">wild</strain>
    </source>
</reference>
<feature type="compositionally biased region" description="Polar residues" evidence="1">
    <location>
        <begin position="1"/>
        <end position="14"/>
    </location>
</feature>
<feature type="compositionally biased region" description="Low complexity" evidence="1">
    <location>
        <begin position="70"/>
        <end position="96"/>
    </location>
</feature>
<evidence type="ECO:0000313" key="3">
    <source>
        <dbReference type="Proteomes" id="UP000507470"/>
    </source>
</evidence>
<feature type="region of interest" description="Disordered" evidence="1">
    <location>
        <begin position="1"/>
        <end position="217"/>
    </location>
</feature>
<dbReference type="EMBL" id="CACVKT020004692">
    <property type="protein sequence ID" value="CAC5391314.1"/>
    <property type="molecule type" value="Genomic_DNA"/>
</dbReference>
<dbReference type="AlphaFoldDB" id="A0A6J8C823"/>
<sequence length="303" mass="35114">MAQTGNTQAKVASGTTKKKVTQQTKLGENQKKLPDPPAPPPSASQSTSLGKTLHDNATRKRRNTKLPSPSLLTGRSCSLRRLSGSPCYSRSRSQSFRSDRSSKSVRGQRSRSSTRRQRSRSSGHKRSRRQRSRSPRHNRSRSRSSRHHIQRSRSRSLRHLGSQLFSRCTYSRSTSRNRQRYRSRSPFQRSRGGKHSSQQKKNTNSERQERNVAQSFPLSEEKYQRRMLYILTEIRDLLKKDYIRGQMEYRFQQIDEIDILKEKDIQLGEEKDCGEIWVYDDGLINHDVVKTQALVYGASEVFD</sequence>
<protein>
    <submittedName>
        <fullName evidence="2">Uncharacterized protein</fullName>
    </submittedName>
</protein>
<dbReference type="Proteomes" id="UP000507470">
    <property type="component" value="Unassembled WGS sequence"/>
</dbReference>
<evidence type="ECO:0000313" key="2">
    <source>
        <dbReference type="EMBL" id="CAC5391314.1"/>
    </source>
</evidence>
<proteinExistence type="predicted"/>
<evidence type="ECO:0000256" key="1">
    <source>
        <dbReference type="SAM" id="MobiDB-lite"/>
    </source>
</evidence>
<keyword evidence="3" id="KW-1185">Reference proteome</keyword>
<gene>
    <name evidence="2" type="ORF">MCOR_26325</name>
</gene>
<accession>A0A6J8C823</accession>